<dbReference type="GO" id="GO:0005524">
    <property type="term" value="F:ATP binding"/>
    <property type="evidence" value="ECO:0007669"/>
    <property type="project" value="UniProtKB-KW"/>
</dbReference>
<comment type="caution">
    <text evidence="5">The sequence shown here is derived from an EMBL/GenBank/DDBJ whole genome shotgun (WGS) entry which is preliminary data.</text>
</comment>
<dbReference type="eggNOG" id="COG0714">
    <property type="taxonomic scope" value="Bacteria"/>
</dbReference>
<evidence type="ECO:0000256" key="3">
    <source>
        <dbReference type="ARBA" id="ARBA00061607"/>
    </source>
</evidence>
<feature type="domain" description="AAA+ ATPase" evidence="4">
    <location>
        <begin position="37"/>
        <end position="178"/>
    </location>
</feature>
<evidence type="ECO:0000256" key="2">
    <source>
        <dbReference type="ARBA" id="ARBA00022840"/>
    </source>
</evidence>
<dbReference type="GO" id="GO:0016887">
    <property type="term" value="F:ATP hydrolysis activity"/>
    <property type="evidence" value="ECO:0007669"/>
    <property type="project" value="InterPro"/>
</dbReference>
<dbReference type="InterPro" id="IPR041628">
    <property type="entry name" value="ChlI/MoxR_AAA_lid"/>
</dbReference>
<dbReference type="Gene3D" id="3.40.50.300">
    <property type="entry name" value="P-loop containing nucleotide triphosphate hydrolases"/>
    <property type="match status" value="1"/>
</dbReference>
<dbReference type="Pfam" id="PF17863">
    <property type="entry name" value="AAA_lid_2"/>
    <property type="match status" value="1"/>
</dbReference>
<comment type="similarity">
    <text evidence="3">Belongs to the MoxR family.</text>
</comment>
<organism evidence="5 6">
    <name type="scientific">Dethiobacter alkaliphilus AHT 1</name>
    <dbReference type="NCBI Taxonomy" id="555088"/>
    <lineage>
        <taxon>Bacteria</taxon>
        <taxon>Bacillati</taxon>
        <taxon>Bacillota</taxon>
        <taxon>Dethiobacteria</taxon>
        <taxon>Dethiobacterales</taxon>
        <taxon>Dethiobacteraceae</taxon>
        <taxon>Dethiobacter</taxon>
    </lineage>
</organism>
<dbReference type="Gene3D" id="1.10.8.80">
    <property type="entry name" value="Magnesium chelatase subunit I, C-Terminal domain"/>
    <property type="match status" value="1"/>
</dbReference>
<dbReference type="PIRSF" id="PIRSF002849">
    <property type="entry name" value="AAA_ATPase_chaperone_MoxR_prd"/>
    <property type="match status" value="1"/>
</dbReference>
<dbReference type="Proteomes" id="UP000006443">
    <property type="component" value="Unassembled WGS sequence"/>
</dbReference>
<dbReference type="InterPro" id="IPR050764">
    <property type="entry name" value="CbbQ/NirQ/NorQ/GpvN"/>
</dbReference>
<protein>
    <submittedName>
        <fullName evidence="5">ATPase associated with various cellular activities AAA_3</fullName>
    </submittedName>
</protein>
<proteinExistence type="inferred from homology"/>
<evidence type="ECO:0000313" key="6">
    <source>
        <dbReference type="Proteomes" id="UP000006443"/>
    </source>
</evidence>
<sequence>MEDKAINTQAEDLFSAMGNIISGQRNVMEDVLVAVIAQGHVLLEGPPGVGKTTIVNTLASLVNCSFRRIQFTPDLMPSDVIGNNVFNFQTSRFVLKKGPVFTHFLLADEINRTPPKTQAALLEAMEERQVTLDGETIALEEPFIVVATENPIEHEGTYPLPEAQLDRFMMKVLVSYPEASEEKQMLERLQNGKAPVLNELRPVLEQKDLIALSRKTDEITVEESVMEYILSIVRATRNDHNLFLGGSPRASLALLRCGKALAALNGRTFVTPDDIKRVCFPVLRHRIILKPEAEIEGLTQDDVIQLILNGVEVPR</sequence>
<reference evidence="5 6" key="1">
    <citation type="submission" date="2009-02" db="EMBL/GenBank/DDBJ databases">
        <title>Sequencing of the draft genome and assembly of Dethiobacter alkaliphilus AHT 1.</title>
        <authorList>
            <consortium name="US DOE Joint Genome Institute (JGI-PGF)"/>
            <person name="Lucas S."/>
            <person name="Copeland A."/>
            <person name="Lapidus A."/>
            <person name="Glavina del Rio T."/>
            <person name="Dalin E."/>
            <person name="Tice H."/>
            <person name="Bruce D."/>
            <person name="Goodwin L."/>
            <person name="Pitluck S."/>
            <person name="Larimer F."/>
            <person name="Land M.L."/>
            <person name="Hauser L."/>
            <person name="Muyzer G."/>
        </authorList>
    </citation>
    <scope>NUCLEOTIDE SEQUENCE [LARGE SCALE GENOMIC DNA]</scope>
    <source>
        <strain evidence="5 6">AHT 1</strain>
    </source>
</reference>
<dbReference type="SUPFAM" id="SSF52540">
    <property type="entry name" value="P-loop containing nucleoside triphosphate hydrolases"/>
    <property type="match status" value="1"/>
</dbReference>
<evidence type="ECO:0000256" key="1">
    <source>
        <dbReference type="ARBA" id="ARBA00022741"/>
    </source>
</evidence>
<dbReference type="SMART" id="SM00382">
    <property type="entry name" value="AAA"/>
    <property type="match status" value="1"/>
</dbReference>
<dbReference type="InterPro" id="IPR003593">
    <property type="entry name" value="AAA+_ATPase"/>
</dbReference>
<dbReference type="Pfam" id="PF07726">
    <property type="entry name" value="AAA_3"/>
    <property type="match status" value="1"/>
</dbReference>
<dbReference type="EMBL" id="ACJM01000005">
    <property type="protein sequence ID" value="EEG77967.1"/>
    <property type="molecule type" value="Genomic_DNA"/>
</dbReference>
<dbReference type="PANTHER" id="PTHR42759:SF1">
    <property type="entry name" value="MAGNESIUM-CHELATASE SUBUNIT CHLD"/>
    <property type="match status" value="1"/>
</dbReference>
<gene>
    <name evidence="5" type="ORF">DealDRAFT_1266</name>
</gene>
<dbReference type="OrthoDB" id="9808397at2"/>
<keyword evidence="2" id="KW-0067">ATP-binding</keyword>
<evidence type="ECO:0000259" key="4">
    <source>
        <dbReference type="SMART" id="SM00382"/>
    </source>
</evidence>
<keyword evidence="1" id="KW-0547">Nucleotide-binding</keyword>
<name>C0GFK7_DETAL</name>
<dbReference type="FunFam" id="3.40.50.300:FF:000640">
    <property type="entry name" value="MoxR family ATPase"/>
    <property type="match status" value="1"/>
</dbReference>
<evidence type="ECO:0000313" key="5">
    <source>
        <dbReference type="EMBL" id="EEG77967.1"/>
    </source>
</evidence>
<dbReference type="STRING" id="555088.DealDRAFT_1266"/>
<dbReference type="RefSeq" id="WP_008515897.1">
    <property type="nucleotide sequence ID" value="NZ_ACJM01000005.1"/>
</dbReference>
<dbReference type="InterPro" id="IPR011703">
    <property type="entry name" value="ATPase_AAA-3"/>
</dbReference>
<dbReference type="PANTHER" id="PTHR42759">
    <property type="entry name" value="MOXR FAMILY PROTEIN"/>
    <property type="match status" value="1"/>
</dbReference>
<keyword evidence="6" id="KW-1185">Reference proteome</keyword>
<dbReference type="AlphaFoldDB" id="C0GFK7"/>
<accession>C0GFK7</accession>
<dbReference type="CDD" id="cd00009">
    <property type="entry name" value="AAA"/>
    <property type="match status" value="1"/>
</dbReference>
<dbReference type="InterPro" id="IPR027417">
    <property type="entry name" value="P-loop_NTPase"/>
</dbReference>